<feature type="domain" description="VWFA" evidence="3">
    <location>
        <begin position="252"/>
        <end position="453"/>
    </location>
</feature>
<protein>
    <recommendedName>
        <fullName evidence="3">VWFA domain-containing protein</fullName>
    </recommendedName>
</protein>
<dbReference type="Proteomes" id="UP001374579">
    <property type="component" value="Unassembled WGS sequence"/>
</dbReference>
<evidence type="ECO:0000313" key="4">
    <source>
        <dbReference type="EMBL" id="KAK7101894.1"/>
    </source>
</evidence>
<reference evidence="4 5" key="1">
    <citation type="submission" date="2024-02" db="EMBL/GenBank/DDBJ databases">
        <title>Chromosome-scale genome assembly of the rough periwinkle Littorina saxatilis.</title>
        <authorList>
            <person name="De Jode A."/>
            <person name="Faria R."/>
            <person name="Formenti G."/>
            <person name="Sims Y."/>
            <person name="Smith T.P."/>
            <person name="Tracey A."/>
            <person name="Wood J.M.D."/>
            <person name="Zagrodzka Z.B."/>
            <person name="Johannesson K."/>
            <person name="Butlin R.K."/>
            <person name="Leder E.H."/>
        </authorList>
    </citation>
    <scope>NUCLEOTIDE SEQUENCE [LARGE SCALE GENOMIC DNA]</scope>
    <source>
        <strain evidence="4">Snail1</strain>
        <tissue evidence="4">Muscle</tissue>
    </source>
</reference>
<keyword evidence="5" id="KW-1185">Reference proteome</keyword>
<keyword evidence="2" id="KW-0812">Transmembrane</keyword>
<dbReference type="InterPro" id="IPR002035">
    <property type="entry name" value="VWF_A"/>
</dbReference>
<evidence type="ECO:0000256" key="1">
    <source>
        <dbReference type="SAM" id="MobiDB-lite"/>
    </source>
</evidence>
<name>A0AAN9BB32_9CAEN</name>
<keyword evidence="2" id="KW-0472">Membrane</keyword>
<dbReference type="CDD" id="cd00198">
    <property type="entry name" value="vWFA"/>
    <property type="match status" value="1"/>
</dbReference>
<dbReference type="GO" id="GO:0005891">
    <property type="term" value="C:voltage-gated calcium channel complex"/>
    <property type="evidence" value="ECO:0007669"/>
    <property type="project" value="TreeGrafter"/>
</dbReference>
<proteinExistence type="predicted"/>
<evidence type="ECO:0000259" key="3">
    <source>
        <dbReference type="PROSITE" id="PS50234"/>
    </source>
</evidence>
<sequence>MNTDYCNFAILRTSFFFAAIIAFDIASSQNVFNADDFRTTALPAFERKFVTYATEALQNDSVADLFTRNIHRGSGRRGQGRSQGQAGLSHDDLKQMLNRLKVKVDTKYSNTVGALMRVKEEFERHVQHPSLGPSSGPQQPCCYTGPGVPPGLAPGLRYEGRYRDQVNVTRECVAKTQAASSTPFTMKDEDVVSLMKGNFQNNTDILWQYLATVDGHYVQFPTKDRYCDRGHTTSPLTQRWMVDKLLQSKPLNLVIIVDASVKMNSRVSGKIPPVTHLVMAKDAVRRVAKELAFNDRVSVVVANGSTVTPPGCGDRLMTATPRNVGIISSFLLPLAPSVFPNPDLGQAFQTAYSLLRGEKAAKNVKDTYDVIILLTNGEFVVTNEKKLLAEVKAGQNDLDNKVTHLVYLIQSGSVTPALDTMVKLADLNNQRNSATAWQGESGPVGPVGLLKKLQALVGFFYGDEVAKFYRFFPGLTAAGDMDRVSAYSPRRDPNVGLIITYVVPVYSGTKEPSSLYGAAAIDVSLTSLFDDVIHFQWKLQSYSFIVERNRGLVLVHPKLENPAKQTETDPVFTALEFLEPTFSPEQRRRILMANVSVSSFDAEIVPGRTTYRTGQELLDSEKSPATVLYCRLPDTDYVLGIVIFRSEMTSPSAPVENDVTLGFKGDALYHHQLLAQNKPPEGVCADSGDVRVSDKVTVKFSPEIFTDPEVYIHSKEPTEEIANMTGFLNHEAAPPLTIRPEVLTSVIGDLRIISSMALSRLWQDTSAGGIVERFIGTPSGVFAAYPGISLPNAFDGKKYGWYRESLALPGSLWVSPRLSLTTGERRVSLSTTVGQLPNIFGVTGITVPKRSFAGLFYNTVELCLGSDYTCHLLTDDGYFLDVLHAAPPAQRHVTSVYPWLANVLIRHHVMMPIWCTSLSKGRHSLTYILHVPQTNGVTHEAPVQDKCRQFLLYPVKASNLLVLVVFNRMSGKCSENNIPPESCSSCQRQPGGTKCARCVASPIPPSVCQCPCYCDVDLNVCQDSYRHMTDATSPLTPCYEEPEMPSLTAPGGANRPLPILPPCDHLCPSFEKQADCEKVSQCEWKTELRYPVCDVITTTTSSPTSTSSTLLKSSRSLTSGPGSTYKFGYTTVAGDHQRGGDDTSSLGSGAVAGIVVVVLAVMAALLLIGYYKLIRPRVFIRLLETESAAGVQEACNSAQYHSKTDSLDLNVPAVSPSGIFAAAPVSTGMTSSRP</sequence>
<gene>
    <name evidence="4" type="ORF">V1264_020205</name>
</gene>
<dbReference type="PANTHER" id="PTHR10166">
    <property type="entry name" value="VOLTAGE-DEPENDENT CALCIUM CHANNEL SUBUNIT ALPHA-2/DELTA-RELATED"/>
    <property type="match status" value="1"/>
</dbReference>
<dbReference type="InterPro" id="IPR036465">
    <property type="entry name" value="vWFA_dom_sf"/>
</dbReference>
<dbReference type="SUPFAM" id="SSF53300">
    <property type="entry name" value="vWA-like"/>
    <property type="match status" value="1"/>
</dbReference>
<comment type="caution">
    <text evidence="4">The sequence shown here is derived from an EMBL/GenBank/DDBJ whole genome shotgun (WGS) entry which is preliminary data.</text>
</comment>
<dbReference type="AlphaFoldDB" id="A0AAN9BB32"/>
<dbReference type="InterPro" id="IPR051173">
    <property type="entry name" value="Ca_channel_alpha-2/delta"/>
</dbReference>
<feature type="region of interest" description="Disordered" evidence="1">
    <location>
        <begin position="125"/>
        <end position="146"/>
    </location>
</feature>
<dbReference type="EMBL" id="JBAMIC010000010">
    <property type="protein sequence ID" value="KAK7101894.1"/>
    <property type="molecule type" value="Genomic_DNA"/>
</dbReference>
<keyword evidence="2" id="KW-1133">Transmembrane helix</keyword>
<feature type="compositionally biased region" description="Low complexity" evidence="1">
    <location>
        <begin position="129"/>
        <end position="140"/>
    </location>
</feature>
<feature type="region of interest" description="Disordered" evidence="1">
    <location>
        <begin position="71"/>
        <end position="90"/>
    </location>
</feature>
<accession>A0AAN9BB32</accession>
<dbReference type="Gene3D" id="3.30.450.20">
    <property type="entry name" value="PAS domain"/>
    <property type="match status" value="1"/>
</dbReference>
<evidence type="ECO:0000256" key="2">
    <source>
        <dbReference type="SAM" id="Phobius"/>
    </source>
</evidence>
<dbReference type="PROSITE" id="PS50234">
    <property type="entry name" value="VWFA"/>
    <property type="match status" value="1"/>
</dbReference>
<organism evidence="4 5">
    <name type="scientific">Littorina saxatilis</name>
    <dbReference type="NCBI Taxonomy" id="31220"/>
    <lineage>
        <taxon>Eukaryota</taxon>
        <taxon>Metazoa</taxon>
        <taxon>Spiralia</taxon>
        <taxon>Lophotrochozoa</taxon>
        <taxon>Mollusca</taxon>
        <taxon>Gastropoda</taxon>
        <taxon>Caenogastropoda</taxon>
        <taxon>Littorinimorpha</taxon>
        <taxon>Littorinoidea</taxon>
        <taxon>Littorinidae</taxon>
        <taxon>Littorina</taxon>
    </lineage>
</organism>
<dbReference type="Gene3D" id="3.40.50.410">
    <property type="entry name" value="von Willebrand factor, type A domain"/>
    <property type="match status" value="1"/>
</dbReference>
<evidence type="ECO:0000313" key="5">
    <source>
        <dbReference type="Proteomes" id="UP001374579"/>
    </source>
</evidence>
<dbReference type="PANTHER" id="PTHR10166:SF66">
    <property type="entry name" value="VWFA AND CACHE DOMAIN-CONTAINING PROTEIN CG16868"/>
    <property type="match status" value="1"/>
</dbReference>
<dbReference type="GO" id="GO:0005245">
    <property type="term" value="F:voltage-gated calcium channel activity"/>
    <property type="evidence" value="ECO:0007669"/>
    <property type="project" value="TreeGrafter"/>
</dbReference>
<feature type="transmembrane region" description="Helical" evidence="2">
    <location>
        <begin position="1150"/>
        <end position="1171"/>
    </location>
</feature>